<evidence type="ECO:0000313" key="2">
    <source>
        <dbReference type="EMBL" id="MBY3067450.1"/>
    </source>
</evidence>
<keyword evidence="1" id="KW-0472">Membrane</keyword>
<gene>
    <name evidence="2" type="ORF">HFO74_29205</name>
</gene>
<name>A0AB35FNW3_9HYPH</name>
<comment type="caution">
    <text evidence="2">The sequence shown here is derived from an EMBL/GenBank/DDBJ whole genome shotgun (WGS) entry which is preliminary data.</text>
</comment>
<feature type="transmembrane region" description="Helical" evidence="1">
    <location>
        <begin position="45"/>
        <end position="66"/>
    </location>
</feature>
<reference evidence="2" key="1">
    <citation type="submission" date="2020-04" db="EMBL/GenBank/DDBJ databases">
        <title>Global-level population genomics supports evidence of horizontal gene transfer on evolution of Rhizobia in Lentils.</title>
        <authorList>
            <person name="Gai Y."/>
            <person name="Cook D."/>
            <person name="Riely B."/>
        </authorList>
    </citation>
    <scope>NUCLEOTIDE SEQUENCE</scope>
    <source>
        <strain evidence="2">TLR9</strain>
    </source>
</reference>
<evidence type="ECO:0000256" key="1">
    <source>
        <dbReference type="SAM" id="Phobius"/>
    </source>
</evidence>
<dbReference type="AlphaFoldDB" id="A0AB35FNW3"/>
<dbReference type="EMBL" id="JAAXQQ010000011">
    <property type="protein sequence ID" value="MBY3067450.1"/>
    <property type="molecule type" value="Genomic_DNA"/>
</dbReference>
<organism evidence="2 3">
    <name type="scientific">Rhizobium laguerreae</name>
    <dbReference type="NCBI Taxonomy" id="1076926"/>
    <lineage>
        <taxon>Bacteria</taxon>
        <taxon>Pseudomonadati</taxon>
        <taxon>Pseudomonadota</taxon>
        <taxon>Alphaproteobacteria</taxon>
        <taxon>Hyphomicrobiales</taxon>
        <taxon>Rhizobiaceae</taxon>
        <taxon>Rhizobium/Agrobacterium group</taxon>
        <taxon>Rhizobium</taxon>
    </lineage>
</organism>
<keyword evidence="1" id="KW-0812">Transmembrane</keyword>
<proteinExistence type="predicted"/>
<feature type="transmembrane region" description="Helical" evidence="1">
    <location>
        <begin position="78"/>
        <end position="95"/>
    </location>
</feature>
<dbReference type="RefSeq" id="WP_221979925.1">
    <property type="nucleotide sequence ID" value="NZ_JAAXQQ010000011.1"/>
</dbReference>
<accession>A0AB35FNW3</accession>
<evidence type="ECO:0008006" key="4">
    <source>
        <dbReference type="Google" id="ProtNLM"/>
    </source>
</evidence>
<keyword evidence="1" id="KW-1133">Transmembrane helix</keyword>
<evidence type="ECO:0000313" key="3">
    <source>
        <dbReference type="Proteomes" id="UP000758022"/>
    </source>
</evidence>
<protein>
    <recommendedName>
        <fullName evidence="4">Holin</fullName>
    </recommendedName>
</protein>
<dbReference type="Proteomes" id="UP000758022">
    <property type="component" value="Unassembled WGS sequence"/>
</dbReference>
<sequence>MSGNLNLPKDKDLAVHVINGAQAKEQLVMRMGYLGRVFGSGEEKAGNIAGGVLVISITAVLFLLWLSAAYPEARLSEAITGFFTVITTTIGYILGRKSSE</sequence>